<dbReference type="SFLD" id="SFLDG00358">
    <property type="entry name" value="Main_(cytGST)"/>
    <property type="match status" value="1"/>
</dbReference>
<dbReference type="Pfam" id="PF13410">
    <property type="entry name" value="GST_C_2"/>
    <property type="match status" value="1"/>
</dbReference>
<evidence type="ECO:0000313" key="3">
    <source>
        <dbReference type="Proteomes" id="UP000886520"/>
    </source>
</evidence>
<name>A0A9D4ZC42_ADICA</name>
<dbReference type="SFLD" id="SFLDS00019">
    <property type="entry name" value="Glutathione_Transferase_(cytos"/>
    <property type="match status" value="1"/>
</dbReference>
<dbReference type="SUPFAM" id="SSF52833">
    <property type="entry name" value="Thioredoxin-like"/>
    <property type="match status" value="1"/>
</dbReference>
<dbReference type="EMBL" id="JABFUD020000016">
    <property type="protein sequence ID" value="KAI5068527.1"/>
    <property type="molecule type" value="Genomic_DNA"/>
</dbReference>
<organism evidence="2 3">
    <name type="scientific">Adiantum capillus-veneris</name>
    <name type="common">Maidenhair fern</name>
    <dbReference type="NCBI Taxonomy" id="13818"/>
    <lineage>
        <taxon>Eukaryota</taxon>
        <taxon>Viridiplantae</taxon>
        <taxon>Streptophyta</taxon>
        <taxon>Embryophyta</taxon>
        <taxon>Tracheophyta</taxon>
        <taxon>Polypodiopsida</taxon>
        <taxon>Polypodiidae</taxon>
        <taxon>Polypodiales</taxon>
        <taxon>Pteridineae</taxon>
        <taxon>Pteridaceae</taxon>
        <taxon>Vittarioideae</taxon>
        <taxon>Adiantum</taxon>
    </lineage>
</organism>
<dbReference type="SUPFAM" id="SSF47616">
    <property type="entry name" value="GST C-terminal domain-like"/>
    <property type="match status" value="1"/>
</dbReference>
<protein>
    <recommendedName>
        <fullName evidence="1">GST N-terminal domain-containing protein</fullName>
    </recommendedName>
</protein>
<proteinExistence type="predicted"/>
<dbReference type="AlphaFoldDB" id="A0A9D4ZC42"/>
<dbReference type="GO" id="GO:0004364">
    <property type="term" value="F:glutathione transferase activity"/>
    <property type="evidence" value="ECO:0007669"/>
    <property type="project" value="InterPro"/>
</dbReference>
<dbReference type="PANTHER" id="PTHR44328">
    <property type="entry name" value="GLUTATHIONE S-TRANSFERASE L1"/>
    <property type="match status" value="1"/>
</dbReference>
<dbReference type="OrthoDB" id="4951845at2759"/>
<dbReference type="InterPro" id="IPR036282">
    <property type="entry name" value="Glutathione-S-Trfase_C_sf"/>
</dbReference>
<dbReference type="InterPro" id="IPR036249">
    <property type="entry name" value="Thioredoxin-like_sf"/>
</dbReference>
<dbReference type="Pfam" id="PF13417">
    <property type="entry name" value="GST_N_3"/>
    <property type="match status" value="1"/>
</dbReference>
<reference evidence="2" key="1">
    <citation type="submission" date="2021-01" db="EMBL/GenBank/DDBJ databases">
        <title>Adiantum capillus-veneris genome.</title>
        <authorList>
            <person name="Fang Y."/>
            <person name="Liao Q."/>
        </authorList>
    </citation>
    <scope>NUCLEOTIDE SEQUENCE</scope>
    <source>
        <strain evidence="2">H3</strain>
        <tissue evidence="2">Leaf</tissue>
    </source>
</reference>
<dbReference type="InterPro" id="IPR040079">
    <property type="entry name" value="Glutathione_S-Trfase"/>
</dbReference>
<dbReference type="PANTHER" id="PTHR44328:SF16">
    <property type="entry name" value="PROTEIN IN2-1 HOMOLOG B"/>
    <property type="match status" value="1"/>
</dbReference>
<comment type="caution">
    <text evidence="2">The sequence shown here is derived from an EMBL/GenBank/DDBJ whole genome shotgun (WGS) entry which is preliminary data.</text>
</comment>
<dbReference type="InterPro" id="IPR004045">
    <property type="entry name" value="Glutathione_S-Trfase_N"/>
</dbReference>
<sequence length="298" mass="34188">MVSERDHERFHLVNRTRPVWNIANHLYSKRRLIAVPLRQKERNRKRASFDFFNPRRLAMAVVTQLPILNSKSDAPSLFDGTTRLYVAVTCPFAQRPWMVRNYKGLDNSIELVAIDLQDKPKWYLEKVYPPGKVPSLEHNGKVKGESLDLMEYIDKNFEGPSLFPEGSGKEEVTKELLAFSDEVNKQVFSAFRNKDADAAYAAEHIGPVLDRLEAALGKFEIEGPFFLGQLSAVDLAYAPFFARFEMLAPELMSYDIFEGRPKLAKWFKEMNSVDAYTDTVTYDLNALAHVLKKNYGRL</sequence>
<feature type="domain" description="GST N-terminal" evidence="1">
    <location>
        <begin position="80"/>
        <end position="161"/>
    </location>
</feature>
<evidence type="ECO:0000313" key="2">
    <source>
        <dbReference type="EMBL" id="KAI5068527.1"/>
    </source>
</evidence>
<dbReference type="Proteomes" id="UP000886520">
    <property type="component" value="Chromosome 16"/>
</dbReference>
<dbReference type="Gene3D" id="1.20.1050.10">
    <property type="match status" value="1"/>
</dbReference>
<dbReference type="FunFam" id="3.40.30.10:FF:000091">
    <property type="entry name" value="Glutathione S-transferase L2, chloroplastic"/>
    <property type="match status" value="1"/>
</dbReference>
<dbReference type="InterPro" id="IPR044629">
    <property type="entry name" value="GSTL1/2/3"/>
</dbReference>
<accession>A0A9D4ZC42</accession>
<evidence type="ECO:0000259" key="1">
    <source>
        <dbReference type="PROSITE" id="PS50404"/>
    </source>
</evidence>
<gene>
    <name evidence="2" type="ORF">GOP47_0016872</name>
</gene>
<dbReference type="PROSITE" id="PS50404">
    <property type="entry name" value="GST_NTER"/>
    <property type="match status" value="1"/>
</dbReference>
<dbReference type="Gene3D" id="3.40.30.10">
    <property type="entry name" value="Glutaredoxin"/>
    <property type="match status" value="1"/>
</dbReference>
<keyword evidence="3" id="KW-1185">Reference proteome</keyword>